<dbReference type="Pfam" id="PF13450">
    <property type="entry name" value="NAD_binding_8"/>
    <property type="match status" value="1"/>
</dbReference>
<evidence type="ECO:0000259" key="7">
    <source>
        <dbReference type="Pfam" id="PF01593"/>
    </source>
</evidence>
<name>A0A7K0G214_9SPHI</name>
<dbReference type="PANTHER" id="PTHR10742:SF342">
    <property type="entry name" value="AMINE OXIDASE"/>
    <property type="match status" value="1"/>
</dbReference>
<proteinExistence type="inferred from homology"/>
<dbReference type="GO" id="GO:0009851">
    <property type="term" value="P:auxin biosynthetic process"/>
    <property type="evidence" value="ECO:0007669"/>
    <property type="project" value="UniProtKB-KW"/>
</dbReference>
<sequence length="587" mass="67598">MNKNTPLNSGMHPDLKIEVAIIGAGTSGLYSAYRLVTDQRFTASQVQIFDMNDKLGGRLESVILPGMNFWGELGGMRYLTSQEIVTTLIEGYPLTEKDLAKRTPVLKDKMTPVPFPMGDPSKLIMYLRKEHFKQDAWTVAQREGKKLATRFYLNDDDFGFSSDQLFNKIIYDVLMADAWVAQTYGHKIIQGPSVYDYSFELTSWDWDNIKPKLVYNFPNSPYDKRKVNDLGFWNLIKDQVSQEGYQFLANAGGYYSNTINWNSAEAFPYMVGDFTAGTMYKTIDEGYDSIAYALANSYMEHDGACIWSENKLLTFTKQHALQNTYRYQLTFLNLKTNTKWNVYAKTLVLAMPRKALELLDQENFFFNVNENSALNNNIRSVIMEPAFKILMGFKYPWWENLGISSGHSITDLPMRQCYYFGEDPQTNNSMLLGSYGDMETETFWKALTDDELLFEVKPAKSASLKELHQLDSVQATKLMVDELMTQLRELHGPEVTIPEPYVTYFRDWTDEPFGAGYHAWKAGFSVKNVMPYMRKPVADEQIHIIGEAYSDQQGWVEGAFCVAEKMLQDYFELNRPFWLSDGYYLGW</sequence>
<keyword evidence="5" id="KW-0073">Auxin biosynthesis</keyword>
<gene>
    <name evidence="8" type="ORF">GJU39_17410</name>
</gene>
<dbReference type="PANTHER" id="PTHR10742">
    <property type="entry name" value="FLAVIN MONOAMINE OXIDASE"/>
    <property type="match status" value="1"/>
</dbReference>
<protein>
    <recommendedName>
        <fullName evidence="4">Tryptophan 2-monooxygenase</fullName>
        <ecNumber evidence="3">1.13.12.3</ecNumber>
    </recommendedName>
</protein>
<keyword evidence="9" id="KW-1185">Reference proteome</keyword>
<organism evidence="8 9">
    <name type="scientific">Pedobacter petrophilus</name>
    <dbReference type="NCBI Taxonomy" id="1908241"/>
    <lineage>
        <taxon>Bacteria</taxon>
        <taxon>Pseudomonadati</taxon>
        <taxon>Bacteroidota</taxon>
        <taxon>Sphingobacteriia</taxon>
        <taxon>Sphingobacteriales</taxon>
        <taxon>Sphingobacteriaceae</taxon>
        <taxon>Pedobacter</taxon>
    </lineage>
</organism>
<dbReference type="GO" id="GO:0050361">
    <property type="term" value="F:tryptophan 2-monooxygenase activity"/>
    <property type="evidence" value="ECO:0007669"/>
    <property type="project" value="UniProtKB-EC"/>
</dbReference>
<dbReference type="Pfam" id="PF01593">
    <property type="entry name" value="Amino_oxidase"/>
    <property type="match status" value="1"/>
</dbReference>
<evidence type="ECO:0000256" key="3">
    <source>
        <dbReference type="ARBA" id="ARBA00012535"/>
    </source>
</evidence>
<feature type="domain" description="Amine oxidase" evidence="7">
    <location>
        <begin position="241"/>
        <end position="453"/>
    </location>
</feature>
<dbReference type="EMBL" id="WKKH01000033">
    <property type="protein sequence ID" value="MRX77863.1"/>
    <property type="molecule type" value="Genomic_DNA"/>
</dbReference>
<dbReference type="SUPFAM" id="SSF54373">
    <property type="entry name" value="FAD-linked reductases, C-terminal domain"/>
    <property type="match status" value="1"/>
</dbReference>
<dbReference type="AlphaFoldDB" id="A0A7K0G214"/>
<evidence type="ECO:0000313" key="9">
    <source>
        <dbReference type="Proteomes" id="UP000487757"/>
    </source>
</evidence>
<dbReference type="Proteomes" id="UP000487757">
    <property type="component" value="Unassembled WGS sequence"/>
</dbReference>
<dbReference type="Gene3D" id="3.90.660.10">
    <property type="match status" value="2"/>
</dbReference>
<evidence type="ECO:0000256" key="6">
    <source>
        <dbReference type="ARBA" id="ARBA00047321"/>
    </source>
</evidence>
<dbReference type="InterPro" id="IPR002937">
    <property type="entry name" value="Amino_oxidase"/>
</dbReference>
<comment type="catalytic activity">
    <reaction evidence="6">
        <text>L-tryptophan + O2 = indole-3-acetamide + CO2 + H2O</text>
        <dbReference type="Rhea" id="RHEA:16165"/>
        <dbReference type="ChEBI" id="CHEBI:15377"/>
        <dbReference type="ChEBI" id="CHEBI:15379"/>
        <dbReference type="ChEBI" id="CHEBI:16031"/>
        <dbReference type="ChEBI" id="CHEBI:16526"/>
        <dbReference type="ChEBI" id="CHEBI:57912"/>
        <dbReference type="EC" id="1.13.12.3"/>
    </reaction>
</comment>
<evidence type="ECO:0000256" key="4">
    <source>
        <dbReference type="ARBA" id="ARBA00017871"/>
    </source>
</evidence>
<reference evidence="8 9" key="1">
    <citation type="submission" date="2019-11" db="EMBL/GenBank/DDBJ databases">
        <title>Pedobacter petrophilus genome.</title>
        <authorList>
            <person name="Feldbauer M.J."/>
            <person name="Newman J.D."/>
        </authorList>
    </citation>
    <scope>NUCLEOTIDE SEQUENCE [LARGE SCALE GENOMIC DNA]</scope>
    <source>
        <strain evidence="8 9">LMG 29686</strain>
    </source>
</reference>
<evidence type="ECO:0000256" key="2">
    <source>
        <dbReference type="ARBA" id="ARBA00005833"/>
    </source>
</evidence>
<comment type="caution">
    <text evidence="8">The sequence shown here is derived from an EMBL/GenBank/DDBJ whole genome shotgun (WGS) entry which is preliminary data.</text>
</comment>
<evidence type="ECO:0000256" key="5">
    <source>
        <dbReference type="ARBA" id="ARBA00023070"/>
    </source>
</evidence>
<dbReference type="InterPro" id="IPR036188">
    <property type="entry name" value="FAD/NAD-bd_sf"/>
</dbReference>
<comment type="similarity">
    <text evidence="2">Belongs to the tryptophan 2-monooxygenase family.</text>
</comment>
<dbReference type="InterPro" id="IPR050281">
    <property type="entry name" value="Flavin_monoamine_oxidase"/>
</dbReference>
<dbReference type="OrthoDB" id="3972913at2"/>
<evidence type="ECO:0000256" key="1">
    <source>
        <dbReference type="ARBA" id="ARBA00004814"/>
    </source>
</evidence>
<dbReference type="RefSeq" id="WP_154282277.1">
    <property type="nucleotide sequence ID" value="NZ_JBHUJQ010000001.1"/>
</dbReference>
<evidence type="ECO:0000313" key="8">
    <source>
        <dbReference type="EMBL" id="MRX77863.1"/>
    </source>
</evidence>
<comment type="pathway">
    <text evidence="1">Plant hormone metabolism; auxin biosynthesis.</text>
</comment>
<dbReference type="EC" id="1.13.12.3" evidence="3"/>
<dbReference type="Gene3D" id="3.50.50.60">
    <property type="entry name" value="FAD/NAD(P)-binding domain"/>
    <property type="match status" value="1"/>
</dbReference>
<dbReference type="SUPFAM" id="SSF51905">
    <property type="entry name" value="FAD/NAD(P)-binding domain"/>
    <property type="match status" value="1"/>
</dbReference>
<accession>A0A7K0G214</accession>
<dbReference type="GO" id="GO:0009063">
    <property type="term" value="P:amino acid catabolic process"/>
    <property type="evidence" value="ECO:0007669"/>
    <property type="project" value="TreeGrafter"/>
</dbReference>
<dbReference type="GO" id="GO:0001716">
    <property type="term" value="F:L-amino-acid oxidase activity"/>
    <property type="evidence" value="ECO:0007669"/>
    <property type="project" value="TreeGrafter"/>
</dbReference>